<evidence type="ECO:0000256" key="1">
    <source>
        <dbReference type="ARBA" id="ARBA00000085"/>
    </source>
</evidence>
<dbReference type="Pfam" id="PF07730">
    <property type="entry name" value="HisKA_3"/>
    <property type="match status" value="1"/>
</dbReference>
<feature type="transmembrane region" description="Helical" evidence="9">
    <location>
        <begin position="55"/>
        <end position="74"/>
    </location>
</feature>
<reference evidence="13 14" key="1">
    <citation type="submission" date="2015-10" db="EMBL/GenBank/DDBJ databases">
        <title>Draft genome sequence of pyrrolomycin-producing Streptomyces vitaminophilus.</title>
        <authorList>
            <person name="Graham D.E."/>
            <person name="Mahan K.M."/>
            <person name="Klingeman D.M."/>
            <person name="Hettich R.L."/>
            <person name="Parry R.J."/>
        </authorList>
    </citation>
    <scope>NUCLEOTIDE SEQUENCE [LARGE SCALE GENOMIC DNA]</scope>
    <source>
        <strain evidence="13 14">ATCC 31673</strain>
    </source>
</reference>
<dbReference type="PANTHER" id="PTHR24421">
    <property type="entry name" value="NITRATE/NITRITE SENSOR PROTEIN NARX-RELATED"/>
    <property type="match status" value="1"/>
</dbReference>
<keyword evidence="3" id="KW-0597">Phosphoprotein</keyword>
<dbReference type="Gene3D" id="3.30.565.10">
    <property type="entry name" value="Histidine kinase-like ATPase, C-terminal domain"/>
    <property type="match status" value="1"/>
</dbReference>
<keyword evidence="9" id="KW-0472">Membrane</keyword>
<evidence type="ECO:0000256" key="8">
    <source>
        <dbReference type="ARBA" id="ARBA00023012"/>
    </source>
</evidence>
<protein>
    <recommendedName>
        <fullName evidence="2">histidine kinase</fullName>
        <ecNumber evidence="2">2.7.13.3</ecNumber>
    </recommendedName>
</protein>
<feature type="transmembrane region" description="Helical" evidence="9">
    <location>
        <begin position="180"/>
        <end position="199"/>
    </location>
</feature>
<dbReference type="Proteomes" id="UP000050867">
    <property type="component" value="Unassembled WGS sequence"/>
</dbReference>
<keyword evidence="9" id="KW-1133">Transmembrane helix</keyword>
<dbReference type="OrthoDB" id="5242012at2"/>
<accession>A0A0T6LXT5</accession>
<organism evidence="13 14">
    <name type="scientific">Wenjunlia vitaminophila</name>
    <name type="common">Streptomyces vitaminophilus</name>
    <dbReference type="NCBI Taxonomy" id="76728"/>
    <lineage>
        <taxon>Bacteria</taxon>
        <taxon>Bacillati</taxon>
        <taxon>Actinomycetota</taxon>
        <taxon>Actinomycetes</taxon>
        <taxon>Kitasatosporales</taxon>
        <taxon>Streptomycetaceae</taxon>
        <taxon>Wenjunlia</taxon>
    </lineage>
</organism>
<proteinExistence type="predicted"/>
<evidence type="ECO:0000259" key="12">
    <source>
        <dbReference type="Pfam" id="PF13796"/>
    </source>
</evidence>
<dbReference type="InterPro" id="IPR036890">
    <property type="entry name" value="HATPase_C_sf"/>
</dbReference>
<evidence type="ECO:0000259" key="11">
    <source>
        <dbReference type="Pfam" id="PF07730"/>
    </source>
</evidence>
<evidence type="ECO:0000256" key="3">
    <source>
        <dbReference type="ARBA" id="ARBA00022553"/>
    </source>
</evidence>
<dbReference type="EMBL" id="LLZU01000004">
    <property type="protein sequence ID" value="KRV50822.1"/>
    <property type="molecule type" value="Genomic_DNA"/>
</dbReference>
<feature type="domain" description="Signal transduction histidine kinase subgroup 3 dimerisation and phosphoacceptor" evidence="11">
    <location>
        <begin position="249"/>
        <end position="314"/>
    </location>
</feature>
<dbReference type="Pfam" id="PF13796">
    <property type="entry name" value="Sensor"/>
    <property type="match status" value="1"/>
</dbReference>
<evidence type="ECO:0000256" key="7">
    <source>
        <dbReference type="ARBA" id="ARBA00022840"/>
    </source>
</evidence>
<dbReference type="CDD" id="cd16917">
    <property type="entry name" value="HATPase_UhpB-NarQ-NarX-like"/>
    <property type="match status" value="1"/>
</dbReference>
<dbReference type="SUPFAM" id="SSF55874">
    <property type="entry name" value="ATPase domain of HSP90 chaperone/DNA topoisomerase II/histidine kinase"/>
    <property type="match status" value="1"/>
</dbReference>
<keyword evidence="5" id="KW-0547">Nucleotide-binding</keyword>
<dbReference type="GO" id="GO:0016020">
    <property type="term" value="C:membrane"/>
    <property type="evidence" value="ECO:0007669"/>
    <property type="project" value="InterPro"/>
</dbReference>
<dbReference type="RefSeq" id="WP_058032765.1">
    <property type="nucleotide sequence ID" value="NZ_LLZU01000004.1"/>
</dbReference>
<dbReference type="InterPro" id="IPR025828">
    <property type="entry name" value="Put_sensor_dom"/>
</dbReference>
<evidence type="ECO:0000313" key="13">
    <source>
        <dbReference type="EMBL" id="KRV50822.1"/>
    </source>
</evidence>
<sequence length="437" mass="47490">MATPYRQAPRRHLAPLALRAPLQGRAWREYLYLLLNLPIGIATFVYTVTMLSLGVGLLITFLGVPVLALALAGCRGIGVVERARARALLHEDVPGPGRAGQKKPGLLGWFVALFRSGTSWRHVIYTLIMLPWGIFTFTMTVVFWSLGWSMLTYPLWQWTYPRYLDQPGMQVFGDGEGNNWYLDTAVEIVGTTVVGLLIWMATPWMAHGLATVDRALVRGLLSPSALAERVQELESDRGTVVDTAAADLRRIERDLHDGAQARLVALAMDLGLAKEKLREDPEAAARMVDEAHGEVKTALQELRDLARGIHPAVLTDRGLDAALSALAARCTVPVHVTVDLPTRPAPAIEGIAYFTVAELLTNISKHSHATSASVDVWRSDDHLMLQVTDDGRGGADPSRGSGLAGLTERLDAVDGVLVAQSPVGGPTTITAELPWRT</sequence>
<dbReference type="GO" id="GO:0005524">
    <property type="term" value="F:ATP binding"/>
    <property type="evidence" value="ECO:0007669"/>
    <property type="project" value="UniProtKB-KW"/>
</dbReference>
<dbReference type="EC" id="2.7.13.3" evidence="2"/>
<keyword evidence="6 13" id="KW-0418">Kinase</keyword>
<dbReference type="InterPro" id="IPR050482">
    <property type="entry name" value="Sensor_HK_TwoCompSys"/>
</dbReference>
<keyword evidence="4" id="KW-0808">Transferase</keyword>
<dbReference type="eggNOG" id="COG4585">
    <property type="taxonomic scope" value="Bacteria"/>
</dbReference>
<dbReference type="InterPro" id="IPR011712">
    <property type="entry name" value="Sig_transdc_His_kin_sub3_dim/P"/>
</dbReference>
<name>A0A0T6LXT5_WENVI</name>
<keyword evidence="7" id="KW-0067">ATP-binding</keyword>
<evidence type="ECO:0000313" key="14">
    <source>
        <dbReference type="Proteomes" id="UP000050867"/>
    </source>
</evidence>
<keyword evidence="8" id="KW-0902">Two-component regulatory system</keyword>
<feature type="domain" description="Putative sensor" evidence="12">
    <location>
        <begin position="32"/>
        <end position="221"/>
    </location>
</feature>
<dbReference type="GO" id="GO:0046983">
    <property type="term" value="F:protein dimerization activity"/>
    <property type="evidence" value="ECO:0007669"/>
    <property type="project" value="InterPro"/>
</dbReference>
<feature type="domain" description="Histidine kinase/HSP90-like ATPase" evidence="10">
    <location>
        <begin position="355"/>
        <end position="435"/>
    </location>
</feature>
<evidence type="ECO:0000256" key="5">
    <source>
        <dbReference type="ARBA" id="ARBA00022741"/>
    </source>
</evidence>
<keyword evidence="9" id="KW-0812">Transmembrane</keyword>
<comment type="catalytic activity">
    <reaction evidence="1">
        <text>ATP + protein L-histidine = ADP + protein N-phospho-L-histidine.</text>
        <dbReference type="EC" id="2.7.13.3"/>
    </reaction>
</comment>
<dbReference type="STRING" id="76728.AQ490_13755"/>
<keyword evidence="14" id="KW-1185">Reference proteome</keyword>
<dbReference type="PANTHER" id="PTHR24421:SF10">
    <property type="entry name" value="NITRATE_NITRITE SENSOR PROTEIN NARQ"/>
    <property type="match status" value="1"/>
</dbReference>
<feature type="transmembrane region" description="Helical" evidence="9">
    <location>
        <begin position="123"/>
        <end position="146"/>
    </location>
</feature>
<gene>
    <name evidence="13" type="ORF">AQ490_13755</name>
</gene>
<dbReference type="AlphaFoldDB" id="A0A0T6LXT5"/>
<dbReference type="Gene3D" id="1.20.5.1930">
    <property type="match status" value="1"/>
</dbReference>
<dbReference type="GO" id="GO:0000155">
    <property type="term" value="F:phosphorelay sensor kinase activity"/>
    <property type="evidence" value="ECO:0007669"/>
    <property type="project" value="InterPro"/>
</dbReference>
<comment type="caution">
    <text evidence="13">The sequence shown here is derived from an EMBL/GenBank/DDBJ whole genome shotgun (WGS) entry which is preliminary data.</text>
</comment>
<evidence type="ECO:0000256" key="9">
    <source>
        <dbReference type="SAM" id="Phobius"/>
    </source>
</evidence>
<dbReference type="Pfam" id="PF02518">
    <property type="entry name" value="HATPase_c"/>
    <property type="match status" value="1"/>
</dbReference>
<evidence type="ECO:0000256" key="6">
    <source>
        <dbReference type="ARBA" id="ARBA00022777"/>
    </source>
</evidence>
<dbReference type="InterPro" id="IPR003594">
    <property type="entry name" value="HATPase_dom"/>
</dbReference>
<evidence type="ECO:0000259" key="10">
    <source>
        <dbReference type="Pfam" id="PF02518"/>
    </source>
</evidence>
<evidence type="ECO:0000256" key="2">
    <source>
        <dbReference type="ARBA" id="ARBA00012438"/>
    </source>
</evidence>
<evidence type="ECO:0000256" key="4">
    <source>
        <dbReference type="ARBA" id="ARBA00022679"/>
    </source>
</evidence>
<feature type="transmembrane region" description="Helical" evidence="9">
    <location>
        <begin position="30"/>
        <end position="49"/>
    </location>
</feature>